<name>L1J4V1_GUITC</name>
<dbReference type="EnsemblProtists" id="EKX43154">
    <property type="protein sequence ID" value="EKX43154"/>
    <property type="gene ID" value="GUITHDRAFT_110882"/>
</dbReference>
<evidence type="ECO:0000313" key="3">
    <source>
        <dbReference type="Proteomes" id="UP000011087"/>
    </source>
</evidence>
<sequence length="94" mass="10787">MEGLFVHSWMIFAPIHFLRNDPYSMYDTKASGNWYKADEPWGAFLQTDGNPAVTIHPYESDPSSGSFNPQAHTTWVPVDWSSWPNYNVHGYGVY</sequence>
<dbReference type="RefSeq" id="XP_005830134.1">
    <property type="nucleotide sequence ID" value="XM_005830077.1"/>
</dbReference>
<reference evidence="2" key="3">
    <citation type="submission" date="2015-06" db="UniProtKB">
        <authorList>
            <consortium name="EnsemblProtists"/>
        </authorList>
    </citation>
    <scope>IDENTIFICATION</scope>
</reference>
<reference evidence="3" key="2">
    <citation type="submission" date="2012-11" db="EMBL/GenBank/DDBJ databases">
        <authorList>
            <person name="Kuo A."/>
            <person name="Curtis B.A."/>
            <person name="Tanifuji G."/>
            <person name="Burki F."/>
            <person name="Gruber A."/>
            <person name="Irimia M."/>
            <person name="Maruyama S."/>
            <person name="Arias M.C."/>
            <person name="Ball S.G."/>
            <person name="Gile G.H."/>
            <person name="Hirakawa Y."/>
            <person name="Hopkins J.F."/>
            <person name="Rensing S.A."/>
            <person name="Schmutz J."/>
            <person name="Symeonidi A."/>
            <person name="Elias M."/>
            <person name="Eveleigh R.J."/>
            <person name="Herman E.K."/>
            <person name="Klute M.J."/>
            <person name="Nakayama T."/>
            <person name="Obornik M."/>
            <person name="Reyes-Prieto A."/>
            <person name="Armbrust E.V."/>
            <person name="Aves S.J."/>
            <person name="Beiko R.G."/>
            <person name="Coutinho P."/>
            <person name="Dacks J.B."/>
            <person name="Durnford D.G."/>
            <person name="Fast N.M."/>
            <person name="Green B.R."/>
            <person name="Grisdale C."/>
            <person name="Hempe F."/>
            <person name="Henrissat B."/>
            <person name="Hoppner M.P."/>
            <person name="Ishida K.-I."/>
            <person name="Kim E."/>
            <person name="Koreny L."/>
            <person name="Kroth P.G."/>
            <person name="Liu Y."/>
            <person name="Malik S.-B."/>
            <person name="Maier U.G."/>
            <person name="McRose D."/>
            <person name="Mock T."/>
            <person name="Neilson J.A."/>
            <person name="Onodera N.T."/>
            <person name="Poole A.M."/>
            <person name="Pritham E.J."/>
            <person name="Richards T.A."/>
            <person name="Rocap G."/>
            <person name="Roy S.W."/>
            <person name="Sarai C."/>
            <person name="Schaack S."/>
            <person name="Shirato S."/>
            <person name="Slamovits C.H."/>
            <person name="Spencer D.F."/>
            <person name="Suzuki S."/>
            <person name="Worden A.Z."/>
            <person name="Zauner S."/>
            <person name="Barry K."/>
            <person name="Bell C."/>
            <person name="Bharti A.K."/>
            <person name="Crow J.A."/>
            <person name="Grimwood J."/>
            <person name="Kramer R."/>
            <person name="Lindquist E."/>
            <person name="Lucas S."/>
            <person name="Salamov A."/>
            <person name="McFadden G.I."/>
            <person name="Lane C.E."/>
            <person name="Keeling P.J."/>
            <person name="Gray M.W."/>
            <person name="Grigoriev I.V."/>
            <person name="Archibald J.M."/>
        </authorList>
    </citation>
    <scope>NUCLEOTIDE SEQUENCE</scope>
    <source>
        <strain evidence="3">CCMP2712</strain>
    </source>
</reference>
<accession>L1J4V1</accession>
<keyword evidence="3" id="KW-1185">Reference proteome</keyword>
<dbReference type="HOGENOM" id="CLU_2517351_0_0_1"/>
<dbReference type="Proteomes" id="UP000011087">
    <property type="component" value="Unassembled WGS sequence"/>
</dbReference>
<dbReference type="AlphaFoldDB" id="L1J4V1"/>
<dbReference type="KEGG" id="gtt:GUITHDRAFT_110882"/>
<evidence type="ECO:0000313" key="1">
    <source>
        <dbReference type="EMBL" id="EKX43154.1"/>
    </source>
</evidence>
<evidence type="ECO:0000313" key="2">
    <source>
        <dbReference type="EnsemblProtists" id="EKX43154"/>
    </source>
</evidence>
<dbReference type="PaxDb" id="55529-EKX43154"/>
<dbReference type="OrthoDB" id="10271608at2759"/>
<proteinExistence type="predicted"/>
<gene>
    <name evidence="1" type="ORF">GUITHDRAFT_110882</name>
</gene>
<dbReference type="GeneID" id="17299737"/>
<organism evidence="1">
    <name type="scientific">Guillardia theta (strain CCMP2712)</name>
    <name type="common">Cryptophyte</name>
    <dbReference type="NCBI Taxonomy" id="905079"/>
    <lineage>
        <taxon>Eukaryota</taxon>
        <taxon>Cryptophyceae</taxon>
        <taxon>Pyrenomonadales</taxon>
        <taxon>Geminigeraceae</taxon>
        <taxon>Guillardia</taxon>
    </lineage>
</organism>
<reference evidence="1 3" key="1">
    <citation type="journal article" date="2012" name="Nature">
        <title>Algal genomes reveal evolutionary mosaicism and the fate of nucleomorphs.</title>
        <authorList>
            <consortium name="DOE Joint Genome Institute"/>
            <person name="Curtis B.A."/>
            <person name="Tanifuji G."/>
            <person name="Burki F."/>
            <person name="Gruber A."/>
            <person name="Irimia M."/>
            <person name="Maruyama S."/>
            <person name="Arias M.C."/>
            <person name="Ball S.G."/>
            <person name="Gile G.H."/>
            <person name="Hirakawa Y."/>
            <person name="Hopkins J.F."/>
            <person name="Kuo A."/>
            <person name="Rensing S.A."/>
            <person name="Schmutz J."/>
            <person name="Symeonidi A."/>
            <person name="Elias M."/>
            <person name="Eveleigh R.J."/>
            <person name="Herman E.K."/>
            <person name="Klute M.J."/>
            <person name="Nakayama T."/>
            <person name="Obornik M."/>
            <person name="Reyes-Prieto A."/>
            <person name="Armbrust E.V."/>
            <person name="Aves S.J."/>
            <person name="Beiko R.G."/>
            <person name="Coutinho P."/>
            <person name="Dacks J.B."/>
            <person name="Durnford D.G."/>
            <person name="Fast N.M."/>
            <person name="Green B.R."/>
            <person name="Grisdale C.J."/>
            <person name="Hempel F."/>
            <person name="Henrissat B."/>
            <person name="Hoppner M.P."/>
            <person name="Ishida K."/>
            <person name="Kim E."/>
            <person name="Koreny L."/>
            <person name="Kroth P.G."/>
            <person name="Liu Y."/>
            <person name="Malik S.B."/>
            <person name="Maier U.G."/>
            <person name="McRose D."/>
            <person name="Mock T."/>
            <person name="Neilson J.A."/>
            <person name="Onodera N.T."/>
            <person name="Poole A.M."/>
            <person name="Pritham E.J."/>
            <person name="Richards T.A."/>
            <person name="Rocap G."/>
            <person name="Roy S.W."/>
            <person name="Sarai C."/>
            <person name="Schaack S."/>
            <person name="Shirato S."/>
            <person name="Slamovits C.H."/>
            <person name="Spencer D.F."/>
            <person name="Suzuki S."/>
            <person name="Worden A.Z."/>
            <person name="Zauner S."/>
            <person name="Barry K."/>
            <person name="Bell C."/>
            <person name="Bharti A.K."/>
            <person name="Crow J.A."/>
            <person name="Grimwood J."/>
            <person name="Kramer R."/>
            <person name="Lindquist E."/>
            <person name="Lucas S."/>
            <person name="Salamov A."/>
            <person name="McFadden G.I."/>
            <person name="Lane C.E."/>
            <person name="Keeling P.J."/>
            <person name="Gray M.W."/>
            <person name="Grigoriev I.V."/>
            <person name="Archibald J.M."/>
        </authorList>
    </citation>
    <scope>NUCLEOTIDE SEQUENCE</scope>
    <source>
        <strain evidence="1 3">CCMP2712</strain>
    </source>
</reference>
<dbReference type="EMBL" id="JH993012">
    <property type="protein sequence ID" value="EKX43154.1"/>
    <property type="molecule type" value="Genomic_DNA"/>
</dbReference>
<protein>
    <submittedName>
        <fullName evidence="1 2">Uncharacterized protein</fullName>
    </submittedName>
</protein>